<evidence type="ECO:0000313" key="1">
    <source>
        <dbReference type="EMBL" id="DAF91272.1"/>
    </source>
</evidence>
<sequence length="395" mass="41664">MSETANFKVGRAAESIESSPALDGISAVTVYTDEDSEGVKVGSASGRNLDATSPWITRQIGGDILARLKGFQYQPYTAQDALLDPSAEIGDAITLDKIYSGIYATEINFNALMRTTASAPADEDIDEEVPYKSPERRRVARKFKDVSSQLLIMADRISAEVTARESDTKTLTAALAVQADQISAKVSRTGGNASSFGWELLADSWKLSSNGGTVLKADKGGLKVTGEIEATSGKVGGFVLKGGYLSTNNQTWGGTNSNGIYIGSSGIQLGKNFKVDSGGNLTAYSGTFLGTVRAGNIEFGETAGYFDGAGLKTYSVGGSQIGTDAIVNRHMTSGSIKPSTCDKTINGYFADVIYANKVFAGNATINNFRTTNIWVNGLAVSWVDGSSARRVLGTY</sequence>
<organism evidence="1">
    <name type="scientific">Siphoviridae sp. ctij073</name>
    <dbReference type="NCBI Taxonomy" id="2825625"/>
    <lineage>
        <taxon>Viruses</taxon>
        <taxon>Duplodnaviria</taxon>
        <taxon>Heunggongvirae</taxon>
        <taxon>Uroviricota</taxon>
        <taxon>Caudoviricetes</taxon>
    </lineage>
</organism>
<protein>
    <submittedName>
        <fullName evidence="1">Uncharacterized protein</fullName>
    </submittedName>
</protein>
<dbReference type="EMBL" id="BK016048">
    <property type="protein sequence ID" value="DAF91272.1"/>
    <property type="molecule type" value="Genomic_DNA"/>
</dbReference>
<name>A0A8S5U9Y1_9CAUD</name>
<accession>A0A8S5U9Y1</accession>
<reference evidence="1" key="1">
    <citation type="journal article" date="2021" name="Proc. Natl. Acad. Sci. U.S.A.">
        <title>A Catalog of Tens of Thousands of Viruses from Human Metagenomes Reveals Hidden Associations with Chronic Diseases.</title>
        <authorList>
            <person name="Tisza M.J."/>
            <person name="Buck C.B."/>
        </authorList>
    </citation>
    <scope>NUCLEOTIDE SEQUENCE</scope>
    <source>
        <strain evidence="1">Ctij073</strain>
    </source>
</reference>
<proteinExistence type="predicted"/>